<comment type="subunit">
    <text evidence="1">Self-associates forming complexes of several hundred monomers.</text>
</comment>
<evidence type="ECO:0000256" key="5">
    <source>
        <dbReference type="ARBA" id="ARBA00025466"/>
    </source>
</evidence>
<dbReference type="GO" id="GO:0005634">
    <property type="term" value="C:nucleus"/>
    <property type="evidence" value="ECO:0007669"/>
    <property type="project" value="TreeGrafter"/>
</dbReference>
<evidence type="ECO:0000313" key="9">
    <source>
        <dbReference type="Proteomes" id="UP001153321"/>
    </source>
</evidence>
<evidence type="ECO:0000256" key="3">
    <source>
        <dbReference type="ARBA" id="ARBA00023015"/>
    </source>
</evidence>
<evidence type="ECO:0000259" key="7">
    <source>
        <dbReference type="Pfam" id="PF13873"/>
    </source>
</evidence>
<evidence type="ECO:0000313" key="8">
    <source>
        <dbReference type="EMBL" id="CAH1645623.1"/>
    </source>
</evidence>
<reference evidence="8" key="1">
    <citation type="submission" date="2022-02" db="EMBL/GenBank/DDBJ databases">
        <authorList>
            <person name="King R."/>
        </authorList>
    </citation>
    <scope>NUCLEOTIDE SEQUENCE</scope>
</reference>
<dbReference type="PANTHER" id="PTHR23098">
    <property type="entry name" value="AGAP001331-PA-RELATED"/>
    <property type="match status" value="1"/>
</dbReference>
<feature type="region of interest" description="Disordered" evidence="6">
    <location>
        <begin position="176"/>
        <end position="213"/>
    </location>
</feature>
<dbReference type="InterPro" id="IPR028002">
    <property type="entry name" value="Myb_DNA-bind_5"/>
</dbReference>
<comment type="function">
    <text evidence="5">Involved in transvection phenomena (= synapsis-dependent gene expression), where the synaptic pairing of chromosomes carrying genes with which zeste interacts influences the expression of these genes. Zeste binds to DNA and stimulates transcription from a nearby promoter.</text>
</comment>
<protein>
    <recommendedName>
        <fullName evidence="2">Regulatory protein zeste</fullName>
    </recommendedName>
</protein>
<dbReference type="Pfam" id="PF13873">
    <property type="entry name" value="Myb_DNA-bind_5"/>
    <property type="match status" value="1"/>
</dbReference>
<dbReference type="PANTHER" id="PTHR23098:SF23">
    <property type="entry name" value="MYB-RELATED TRANSCRIPTION FACTOR, PARTNER OF PROFILIN-LIKE ISOFORM X2-RELATED"/>
    <property type="match status" value="1"/>
</dbReference>
<gene>
    <name evidence="8" type="ORF">SPLIT_LOCUS10975</name>
</gene>
<accession>A0A9P0ICZ5</accession>
<dbReference type="Proteomes" id="UP001153321">
    <property type="component" value="Chromosome 6"/>
</dbReference>
<keyword evidence="4" id="KW-0804">Transcription</keyword>
<dbReference type="AlphaFoldDB" id="A0A9P0ICZ5"/>
<proteinExistence type="predicted"/>
<feature type="compositionally biased region" description="Polar residues" evidence="6">
    <location>
        <begin position="181"/>
        <end position="213"/>
    </location>
</feature>
<organism evidence="8 9">
    <name type="scientific">Spodoptera littoralis</name>
    <name type="common">Egyptian cotton leafworm</name>
    <dbReference type="NCBI Taxonomy" id="7109"/>
    <lineage>
        <taxon>Eukaryota</taxon>
        <taxon>Metazoa</taxon>
        <taxon>Ecdysozoa</taxon>
        <taxon>Arthropoda</taxon>
        <taxon>Hexapoda</taxon>
        <taxon>Insecta</taxon>
        <taxon>Pterygota</taxon>
        <taxon>Neoptera</taxon>
        <taxon>Endopterygota</taxon>
        <taxon>Lepidoptera</taxon>
        <taxon>Glossata</taxon>
        <taxon>Ditrysia</taxon>
        <taxon>Noctuoidea</taxon>
        <taxon>Noctuidae</taxon>
        <taxon>Amphipyrinae</taxon>
        <taxon>Spodoptera</taxon>
    </lineage>
</organism>
<keyword evidence="9" id="KW-1185">Reference proteome</keyword>
<evidence type="ECO:0000256" key="2">
    <source>
        <dbReference type="ARBA" id="ARBA00016807"/>
    </source>
</evidence>
<name>A0A9P0ICZ5_SPOLI</name>
<evidence type="ECO:0000256" key="1">
    <source>
        <dbReference type="ARBA" id="ARBA00011764"/>
    </source>
</evidence>
<dbReference type="EMBL" id="LR824537">
    <property type="protein sequence ID" value="CAH1645623.1"/>
    <property type="molecule type" value="Genomic_DNA"/>
</dbReference>
<keyword evidence="3" id="KW-0805">Transcription regulation</keyword>
<evidence type="ECO:0000256" key="6">
    <source>
        <dbReference type="SAM" id="MobiDB-lite"/>
    </source>
</evidence>
<evidence type="ECO:0000256" key="4">
    <source>
        <dbReference type="ARBA" id="ARBA00023163"/>
    </source>
</evidence>
<sequence length="305" mass="33650">MVANNMSVTQTEALVDFLEEHKELALGRCSRTKEGRSLSKRLWQECAEVLNSVSSDCVQKTGEQWRMFYNEYKHRLLKKIKKDKSETGGGSIPKINLTPLQERLYTILGRDVGEPLPGVRHNPFIPIQNEGSSATASYHDGVNVVTYEVLQNLEDSPGFVPMEVEDPLVSSLRECEPAAQSLASREPSLQLTEGQQTEPAASQTEPAASQNVQHPNSLLHGDVVVGVNKLLAKIDDQDAALRSATETLASIENVSAQATNRLAAAIEALAARLNEPIRIVLEDSRTSQMVHHRGKRTRIIYSDSE</sequence>
<feature type="domain" description="Myb/SANT-like DNA-binding" evidence="7">
    <location>
        <begin position="4"/>
        <end position="80"/>
    </location>
</feature>